<organism evidence="1">
    <name type="scientific">Mycobacterium xenopi 4042</name>
    <dbReference type="NCBI Taxonomy" id="1299334"/>
    <lineage>
        <taxon>Bacteria</taxon>
        <taxon>Bacillati</taxon>
        <taxon>Actinomycetota</taxon>
        <taxon>Actinomycetes</taxon>
        <taxon>Mycobacteriales</taxon>
        <taxon>Mycobacteriaceae</taxon>
        <taxon>Mycobacterium</taxon>
    </lineage>
</organism>
<dbReference type="Gene3D" id="1.10.630.10">
    <property type="entry name" value="Cytochrome P450"/>
    <property type="match status" value="1"/>
</dbReference>
<gene>
    <name evidence="1" type="ORF">I553_4986</name>
</gene>
<dbReference type="PROSITE" id="PS00086">
    <property type="entry name" value="CYTOCHROME_P450"/>
    <property type="match status" value="1"/>
</dbReference>
<dbReference type="GO" id="GO:0020037">
    <property type="term" value="F:heme binding"/>
    <property type="evidence" value="ECO:0007669"/>
    <property type="project" value="InterPro"/>
</dbReference>
<sequence>MAFGVGMHRCLGSHYAKMMFQVMGGQVLKRLPTSSSRRPERFADGEVYAVRKLRSGSRGSAQG</sequence>
<dbReference type="EMBL" id="JAOB01000060">
    <property type="protein sequence ID" value="EUA30729.1"/>
    <property type="molecule type" value="Genomic_DNA"/>
</dbReference>
<dbReference type="InterPro" id="IPR036396">
    <property type="entry name" value="Cyt_P450_sf"/>
</dbReference>
<reference evidence="1" key="1">
    <citation type="submission" date="2014-01" db="EMBL/GenBank/DDBJ databases">
        <authorList>
            <person name="Brown-Elliot B."/>
            <person name="Wallace R."/>
            <person name="Lenaerts A."/>
            <person name="Ordway D."/>
            <person name="DeGroote M.A."/>
            <person name="Parker T."/>
            <person name="Sizemore C."/>
            <person name="Tallon L.J."/>
            <person name="Sadzewicz L.K."/>
            <person name="Sengamalay N."/>
            <person name="Fraser C.M."/>
            <person name="Hine E."/>
            <person name="Shefchek K.A."/>
            <person name="Das S.P."/>
            <person name="Tettelin H."/>
        </authorList>
    </citation>
    <scope>NUCLEOTIDE SEQUENCE [LARGE SCALE GENOMIC DNA]</scope>
    <source>
        <strain evidence="1">4042</strain>
    </source>
</reference>
<protein>
    <submittedName>
        <fullName evidence="1">Cytochrome P450 family protein</fullName>
    </submittedName>
</protein>
<name>X8AGN8_MYCXE</name>
<comment type="caution">
    <text evidence="1">The sequence shown here is derived from an EMBL/GenBank/DDBJ whole genome shotgun (WGS) entry which is preliminary data.</text>
</comment>
<dbReference type="SUPFAM" id="SSF48264">
    <property type="entry name" value="Cytochrome P450"/>
    <property type="match status" value="1"/>
</dbReference>
<dbReference type="InterPro" id="IPR017972">
    <property type="entry name" value="Cyt_P450_CS"/>
</dbReference>
<dbReference type="PATRIC" id="fig|1299334.3.peg.6652"/>
<dbReference type="AlphaFoldDB" id="X8AGN8"/>
<dbReference type="GO" id="GO:0005506">
    <property type="term" value="F:iron ion binding"/>
    <property type="evidence" value="ECO:0007669"/>
    <property type="project" value="InterPro"/>
</dbReference>
<dbReference type="GO" id="GO:0004497">
    <property type="term" value="F:monooxygenase activity"/>
    <property type="evidence" value="ECO:0007669"/>
    <property type="project" value="InterPro"/>
</dbReference>
<accession>X8AGN8</accession>
<evidence type="ECO:0000313" key="1">
    <source>
        <dbReference type="EMBL" id="EUA30729.1"/>
    </source>
</evidence>
<proteinExistence type="predicted"/>
<dbReference type="GO" id="GO:0016705">
    <property type="term" value="F:oxidoreductase activity, acting on paired donors, with incorporation or reduction of molecular oxygen"/>
    <property type="evidence" value="ECO:0007669"/>
    <property type="project" value="InterPro"/>
</dbReference>